<evidence type="ECO:0000256" key="3">
    <source>
        <dbReference type="ARBA" id="ARBA00022729"/>
    </source>
</evidence>
<feature type="transmembrane region" description="Helical" evidence="8">
    <location>
        <begin position="482"/>
        <end position="504"/>
    </location>
</feature>
<evidence type="ECO:0000256" key="1">
    <source>
        <dbReference type="ARBA" id="ARBA00000032"/>
    </source>
</evidence>
<evidence type="ECO:0000256" key="5">
    <source>
        <dbReference type="ARBA" id="ARBA00023157"/>
    </source>
</evidence>
<dbReference type="InterPro" id="IPR029033">
    <property type="entry name" value="His_PPase_superfam"/>
</dbReference>
<evidence type="ECO:0000313" key="9">
    <source>
        <dbReference type="EMBL" id="PXF42451.1"/>
    </source>
</evidence>
<proteinExistence type="inferred from homology"/>
<dbReference type="InterPro" id="IPR000560">
    <property type="entry name" value="His_Pase_clade-2"/>
</dbReference>
<comment type="catalytic activity">
    <reaction evidence="1">
        <text>a phosphate monoester + H2O = an alcohol + phosphate</text>
        <dbReference type="Rhea" id="RHEA:15017"/>
        <dbReference type="ChEBI" id="CHEBI:15377"/>
        <dbReference type="ChEBI" id="CHEBI:30879"/>
        <dbReference type="ChEBI" id="CHEBI:43474"/>
        <dbReference type="ChEBI" id="CHEBI:67140"/>
        <dbReference type="EC" id="3.1.3.2"/>
    </reaction>
</comment>
<keyword evidence="8" id="KW-0472">Membrane</keyword>
<feature type="compositionally biased region" description="Basic and acidic residues" evidence="7">
    <location>
        <begin position="111"/>
        <end position="120"/>
    </location>
</feature>
<feature type="region of interest" description="Disordered" evidence="7">
    <location>
        <begin position="22"/>
        <end position="49"/>
    </location>
</feature>
<evidence type="ECO:0000256" key="2">
    <source>
        <dbReference type="ARBA" id="ARBA00005375"/>
    </source>
</evidence>
<dbReference type="EMBL" id="NBIV01000163">
    <property type="protein sequence ID" value="PXF42451.1"/>
    <property type="molecule type" value="Genomic_DNA"/>
</dbReference>
<comment type="similarity">
    <text evidence="2">Belongs to the histidine acid phosphatase family.</text>
</comment>
<comment type="caution">
    <text evidence="9">The sequence shown here is derived from an EMBL/GenBank/DDBJ whole genome shotgun (WGS) entry which is preliminary data.</text>
</comment>
<keyword evidence="6" id="KW-0325">Glycoprotein</keyword>
<gene>
    <name evidence="9" type="ORF">BWQ96_07829</name>
</gene>
<dbReference type="OrthoDB" id="258392at2759"/>
<protein>
    <submittedName>
        <fullName evidence="9">Testicular acid phosphatase-like</fullName>
    </submittedName>
</protein>
<keyword evidence="3" id="KW-0732">Signal</keyword>
<dbReference type="PANTHER" id="PTHR11567">
    <property type="entry name" value="ACID PHOSPHATASE-RELATED"/>
    <property type="match status" value="1"/>
</dbReference>
<dbReference type="SUPFAM" id="SSF53254">
    <property type="entry name" value="Phosphoglycerate mutase-like"/>
    <property type="match status" value="1"/>
</dbReference>
<dbReference type="CDD" id="cd07061">
    <property type="entry name" value="HP_HAP_like"/>
    <property type="match status" value="1"/>
</dbReference>
<dbReference type="InterPro" id="IPR050645">
    <property type="entry name" value="Histidine_acid_phosphatase"/>
</dbReference>
<evidence type="ECO:0000256" key="7">
    <source>
        <dbReference type="SAM" id="MobiDB-lite"/>
    </source>
</evidence>
<evidence type="ECO:0000256" key="4">
    <source>
        <dbReference type="ARBA" id="ARBA00022801"/>
    </source>
</evidence>
<evidence type="ECO:0000256" key="8">
    <source>
        <dbReference type="SAM" id="Phobius"/>
    </source>
</evidence>
<dbReference type="Proteomes" id="UP000247409">
    <property type="component" value="Unassembled WGS sequence"/>
</dbReference>
<reference evidence="9 10" key="1">
    <citation type="journal article" date="2018" name="Mol. Biol. Evol.">
        <title>Analysis of the draft genome of the red seaweed Gracilariopsis chorda provides insights into genome size evolution in Rhodophyta.</title>
        <authorList>
            <person name="Lee J."/>
            <person name="Yang E.C."/>
            <person name="Graf L."/>
            <person name="Yang J.H."/>
            <person name="Qiu H."/>
            <person name="Zel Zion U."/>
            <person name="Chan C.X."/>
            <person name="Stephens T.G."/>
            <person name="Weber A.P.M."/>
            <person name="Boo G.H."/>
            <person name="Boo S.M."/>
            <person name="Kim K.M."/>
            <person name="Shin Y."/>
            <person name="Jung M."/>
            <person name="Lee S.J."/>
            <person name="Yim H.S."/>
            <person name="Lee J.H."/>
            <person name="Bhattacharya D."/>
            <person name="Yoon H.S."/>
        </authorList>
    </citation>
    <scope>NUCLEOTIDE SEQUENCE [LARGE SCALE GENOMIC DNA]</scope>
    <source>
        <strain evidence="9 10">SKKU-2015</strain>
        <tissue evidence="9">Whole body</tissue>
    </source>
</reference>
<dbReference type="Gene3D" id="3.40.50.1240">
    <property type="entry name" value="Phosphoglycerate mutase-like"/>
    <property type="match status" value="1"/>
</dbReference>
<dbReference type="Pfam" id="PF00328">
    <property type="entry name" value="His_Phos_2"/>
    <property type="match status" value="1"/>
</dbReference>
<sequence length="533" mass="59892">MRELEPPFGHFAQAARAAAPSVAAAVAPRPRPPTPSAVPISSHPPFRPRHPLHPPPFRLLRLFHSSPMASFHARFMLLVLVLLSAPLSVHAGIIQLQIVHRHGARHALKKNPTDPREETRSGSMYPKGIEQLQKLGDYIRQQYIVNDLIWGVKPAYNEPSYVASYSSNLDRTLISARAFLSALYPNDSHRIPTRVYNEVQYDWRIRGYAICPKLASRFAEFVAEKQFKQRDKEDGKFVAELAKNLAHPPEEQNLQHVFNVYDEYTIVQNDYDSSAKYNAVSKLSQPDMTRLTQIADWYESTKFSFATHNVRVARGLLKEIENHAVNVDSDSDKTPYRIIEYSAHYPTLLTLWASIRANSRNLTWPADRIPQFGAALIIEIHKDDHSRQRYIRLKWYEGGDNPGPAKPVQIGSPGCTDAEKGCRLEVFQRITVEETIGEKKFCTDCDSDMCDRGSRLSESSTSQQSGQVEGDNLCSVGRRITAGAIGACVGLTVGLLAALVFVLLNGRKKRRDLESHARTIGMEQSTFHGDVQA</sequence>
<keyword evidence="8" id="KW-0812">Transmembrane</keyword>
<evidence type="ECO:0000256" key="6">
    <source>
        <dbReference type="ARBA" id="ARBA00023180"/>
    </source>
</evidence>
<evidence type="ECO:0000313" key="10">
    <source>
        <dbReference type="Proteomes" id="UP000247409"/>
    </source>
</evidence>
<keyword evidence="4" id="KW-0378">Hydrolase</keyword>
<dbReference type="GO" id="GO:0003993">
    <property type="term" value="F:acid phosphatase activity"/>
    <property type="evidence" value="ECO:0007669"/>
    <property type="project" value="UniProtKB-EC"/>
</dbReference>
<dbReference type="PANTHER" id="PTHR11567:SF211">
    <property type="entry name" value="PROSTATIC ACID PHOSPHATASE"/>
    <property type="match status" value="1"/>
</dbReference>
<feature type="region of interest" description="Disordered" evidence="7">
    <location>
        <begin position="104"/>
        <end position="126"/>
    </location>
</feature>
<accession>A0A2V3IK56</accession>
<keyword evidence="10" id="KW-1185">Reference proteome</keyword>
<dbReference type="STRING" id="448386.A0A2V3IK56"/>
<name>A0A2V3IK56_9FLOR</name>
<organism evidence="9 10">
    <name type="scientific">Gracilariopsis chorda</name>
    <dbReference type="NCBI Taxonomy" id="448386"/>
    <lineage>
        <taxon>Eukaryota</taxon>
        <taxon>Rhodophyta</taxon>
        <taxon>Florideophyceae</taxon>
        <taxon>Rhodymeniophycidae</taxon>
        <taxon>Gracilariales</taxon>
        <taxon>Gracilariaceae</taxon>
        <taxon>Gracilariopsis</taxon>
    </lineage>
</organism>
<dbReference type="AlphaFoldDB" id="A0A2V3IK56"/>
<keyword evidence="8" id="KW-1133">Transmembrane helix</keyword>
<keyword evidence="5" id="KW-1015">Disulfide bond</keyword>